<dbReference type="Proteomes" id="UP000186039">
    <property type="component" value="Unassembled WGS sequence"/>
</dbReference>
<dbReference type="EMBL" id="MJMH01000244">
    <property type="protein sequence ID" value="OLQ84231.1"/>
    <property type="molecule type" value="Genomic_DNA"/>
</dbReference>
<proteinExistence type="predicted"/>
<reference evidence="1 2" key="1">
    <citation type="submission" date="2016-09" db="EMBL/GenBank/DDBJ databases">
        <title>Genomic Taxonomy of the Vibrionaceae.</title>
        <authorList>
            <person name="Gonzalez-Castillo A."/>
            <person name="Gomez-Gil B."/>
            <person name="Enciso-Ibarra K."/>
        </authorList>
    </citation>
    <scope>NUCLEOTIDE SEQUENCE [LARGE SCALE GENOMIC DNA]</scope>
    <source>
        <strain evidence="1 2">CAIM 1902</strain>
    </source>
</reference>
<organism evidence="1 2">
    <name type="scientific">Vibrio panuliri</name>
    <dbReference type="NCBI Taxonomy" id="1381081"/>
    <lineage>
        <taxon>Bacteria</taxon>
        <taxon>Pseudomonadati</taxon>
        <taxon>Pseudomonadota</taxon>
        <taxon>Gammaproteobacteria</taxon>
        <taxon>Vibrionales</taxon>
        <taxon>Vibrionaceae</taxon>
        <taxon>Vibrio</taxon>
    </lineage>
</organism>
<dbReference type="RefSeq" id="WP_075716511.1">
    <property type="nucleotide sequence ID" value="NZ_MJMH01000244.1"/>
</dbReference>
<accession>A0ABX3F7F6</accession>
<name>A0ABX3F7F6_9VIBR</name>
<evidence type="ECO:0000313" key="1">
    <source>
        <dbReference type="EMBL" id="OLQ84231.1"/>
    </source>
</evidence>
<evidence type="ECO:0000313" key="2">
    <source>
        <dbReference type="Proteomes" id="UP000186039"/>
    </source>
</evidence>
<protein>
    <submittedName>
        <fullName evidence="1">Uncharacterized protein</fullName>
    </submittedName>
</protein>
<sequence length="364" mass="40985">MNIDSDKIDKLIISQYVDLEKTSELHQLSKLFNPGFIKGMLKIIGAGLANEQCYKQSLDISLCWIDKRPLADFSKQNIKDHNNNKITKKVEVADAAFYFFNENGYYQNGQEKIAHESSLALLFQAKRSVSVKEPIVPVGTSKAKNNSTAKELALLSSWPKFDLYKTSGNKSPIYRDMEIDCPTGEIPPFGWFGVCPPTKSEIWKSRWMCGPSKLGEKCQYTLGQLLEALLKRTTLGTDKVESGKEFKFDPKWTSGQKLNGESYWDVLNNEILAQCKESNLPKSIFTTNKKRCVSAKEVIFLDEHMGLALLTSPNDSLCDCSSHSTKIAKHITEIKIPDSFYEAALHDRAMPVVIFSIKSMEGQN</sequence>
<comment type="caution">
    <text evidence="1">The sequence shown here is derived from an EMBL/GenBank/DDBJ whole genome shotgun (WGS) entry which is preliminary data.</text>
</comment>
<gene>
    <name evidence="1" type="ORF">BIY20_17845</name>
</gene>
<keyword evidence="2" id="KW-1185">Reference proteome</keyword>